<dbReference type="RefSeq" id="WP_114770101.1">
    <property type="nucleotide sequence ID" value="NZ_QQBB01000004.1"/>
</dbReference>
<keyword evidence="4" id="KW-1185">Reference proteome</keyword>
<comment type="caution">
    <text evidence="3">The sequence shown here is derived from an EMBL/GenBank/DDBJ whole genome shotgun (WGS) entry which is preliminary data.</text>
</comment>
<name>A0A370HKU9_9HYPH</name>
<dbReference type="OrthoDB" id="8018324at2"/>
<evidence type="ECO:0000256" key="1">
    <source>
        <dbReference type="SAM" id="MobiDB-lite"/>
    </source>
</evidence>
<reference evidence="3 4" key="1">
    <citation type="submission" date="2018-07" db="EMBL/GenBank/DDBJ databases">
        <title>Genomic Encyclopedia of Type Strains, Phase IV (KMG-IV): sequencing the most valuable type-strain genomes for metagenomic binning, comparative biology and taxonomic classification.</title>
        <authorList>
            <person name="Goeker M."/>
        </authorList>
    </citation>
    <scope>NUCLEOTIDE SEQUENCE [LARGE SCALE GENOMIC DNA]</scope>
    <source>
        <strain evidence="3 4">DSM 14364</strain>
    </source>
</reference>
<proteinExistence type="predicted"/>
<dbReference type="Proteomes" id="UP000254925">
    <property type="component" value="Unassembled WGS sequence"/>
</dbReference>
<sequence>MVRIFPLAIACIVTLTSGADAAPRGKRFSQERAQSTQPAQEQDEFRACDVSVRDFVQGRKEATALPVKDVEVDGLRMTLNFVHPYGESGDTPPNLAFTRGESIEERRKNLNETKQRIRTLVEAAKTGNVWYVVALNKDNPDGGDMRRSPVNAQPVEDRPSASAVVMASIEGKCITVADYKAVPLTSLGDELRRILGDRSLGPPPVADSTPPP</sequence>
<evidence type="ECO:0000313" key="4">
    <source>
        <dbReference type="Proteomes" id="UP000254925"/>
    </source>
</evidence>
<feature type="chain" id="PRO_5016918019" evidence="2">
    <location>
        <begin position="22"/>
        <end position="212"/>
    </location>
</feature>
<feature type="compositionally biased region" description="Polar residues" evidence="1">
    <location>
        <begin position="31"/>
        <end position="40"/>
    </location>
</feature>
<dbReference type="EMBL" id="QQBB01000004">
    <property type="protein sequence ID" value="RDI59202.1"/>
    <property type="molecule type" value="Genomic_DNA"/>
</dbReference>
<evidence type="ECO:0000313" key="3">
    <source>
        <dbReference type="EMBL" id="RDI59202.1"/>
    </source>
</evidence>
<feature type="region of interest" description="Disordered" evidence="1">
    <location>
        <begin position="22"/>
        <end position="43"/>
    </location>
</feature>
<keyword evidence="2" id="KW-0732">Signal</keyword>
<accession>A0A370HKU9</accession>
<feature type="signal peptide" evidence="2">
    <location>
        <begin position="1"/>
        <end position="21"/>
    </location>
</feature>
<organism evidence="3 4">
    <name type="scientific">Microvirga subterranea</name>
    <dbReference type="NCBI Taxonomy" id="186651"/>
    <lineage>
        <taxon>Bacteria</taxon>
        <taxon>Pseudomonadati</taxon>
        <taxon>Pseudomonadota</taxon>
        <taxon>Alphaproteobacteria</taxon>
        <taxon>Hyphomicrobiales</taxon>
        <taxon>Methylobacteriaceae</taxon>
        <taxon>Microvirga</taxon>
    </lineage>
</organism>
<dbReference type="AlphaFoldDB" id="A0A370HKU9"/>
<gene>
    <name evidence="3" type="ORF">DES45_104113</name>
</gene>
<evidence type="ECO:0000256" key="2">
    <source>
        <dbReference type="SAM" id="SignalP"/>
    </source>
</evidence>
<protein>
    <submittedName>
        <fullName evidence="3">Uncharacterized protein</fullName>
    </submittedName>
</protein>